<dbReference type="InterPro" id="IPR036271">
    <property type="entry name" value="Tet_transcr_reg_TetR-rel_C_sf"/>
</dbReference>
<dbReference type="PROSITE" id="PS50977">
    <property type="entry name" value="HTH_TETR_2"/>
    <property type="match status" value="1"/>
</dbReference>
<evidence type="ECO:0000259" key="6">
    <source>
        <dbReference type="PROSITE" id="PS50977"/>
    </source>
</evidence>
<keyword evidence="3 5" id="KW-0238">DNA-binding</keyword>
<dbReference type="eggNOG" id="COG1309">
    <property type="taxonomic scope" value="Bacteria"/>
</dbReference>
<sequence length="181" mass="19654">MRVFWTCGYEGTSVSELAQAMGINKPSLYAAFGCKEALFREAIELYEQEEGAPVGEALDQGRTARSAIETALRVNARSFTNPDNPRGCMVVVSALAGAPENNPVCSFLADNRRESEENFRRRVLRGIEEGDVPRGADAARVAAFYATVMNGLAIQARDGATMERLERLIDSAMAAWEAVAS</sequence>
<feature type="domain" description="HTH tetR-type" evidence="6">
    <location>
        <begin position="1"/>
        <end position="50"/>
    </location>
</feature>
<dbReference type="EMBL" id="AMRM01000001">
    <property type="protein sequence ID" value="EKF20976.1"/>
    <property type="molecule type" value="Genomic_DNA"/>
</dbReference>
<keyword evidence="2" id="KW-0805">Transcription regulation</keyword>
<dbReference type="PANTHER" id="PTHR47506">
    <property type="entry name" value="TRANSCRIPTIONAL REGULATORY PROTEIN"/>
    <property type="match status" value="1"/>
</dbReference>
<dbReference type="InterPro" id="IPR001647">
    <property type="entry name" value="HTH_TetR"/>
</dbReference>
<dbReference type="Pfam" id="PF13977">
    <property type="entry name" value="TetR_C_6"/>
    <property type="match status" value="1"/>
</dbReference>
<dbReference type="GO" id="GO:0003677">
    <property type="term" value="F:DNA binding"/>
    <property type="evidence" value="ECO:0007669"/>
    <property type="project" value="UniProtKB-UniRule"/>
</dbReference>
<proteinExistence type="predicted"/>
<evidence type="ECO:0000256" key="3">
    <source>
        <dbReference type="ARBA" id="ARBA00023125"/>
    </source>
</evidence>
<evidence type="ECO:0000256" key="5">
    <source>
        <dbReference type="PROSITE-ProRule" id="PRU00335"/>
    </source>
</evidence>
<name>K2MFN7_9HYPH</name>
<keyword evidence="1" id="KW-0678">Repressor</keyword>
<reference evidence="7 8" key="1">
    <citation type="journal article" date="2012" name="J. Bacteriol.">
        <title>Genome Sequence of Nitratireductor pacificus Type Strain pht-3B.</title>
        <authorList>
            <person name="Lai Q."/>
            <person name="Li G."/>
            <person name="Shao Z."/>
        </authorList>
    </citation>
    <scope>NUCLEOTIDE SEQUENCE [LARGE SCALE GENOMIC DNA]</scope>
    <source>
        <strain evidence="8">pht-3B</strain>
    </source>
</reference>
<organism evidence="7 8">
    <name type="scientific">Nitratireductor pacificus pht-3B</name>
    <dbReference type="NCBI Taxonomy" id="391937"/>
    <lineage>
        <taxon>Bacteria</taxon>
        <taxon>Pseudomonadati</taxon>
        <taxon>Pseudomonadota</taxon>
        <taxon>Alphaproteobacteria</taxon>
        <taxon>Hyphomicrobiales</taxon>
        <taxon>Phyllobacteriaceae</taxon>
        <taxon>Nitratireductor</taxon>
    </lineage>
</organism>
<evidence type="ECO:0000256" key="1">
    <source>
        <dbReference type="ARBA" id="ARBA00022491"/>
    </source>
</evidence>
<gene>
    <name evidence="7" type="ORF">NA2_01320</name>
</gene>
<dbReference type="Gene3D" id="1.10.357.10">
    <property type="entry name" value="Tetracycline Repressor, domain 2"/>
    <property type="match status" value="1"/>
</dbReference>
<dbReference type="Proteomes" id="UP000006786">
    <property type="component" value="Unassembled WGS sequence"/>
</dbReference>
<dbReference type="InterPro" id="IPR039538">
    <property type="entry name" value="BetI_C"/>
</dbReference>
<dbReference type="AlphaFoldDB" id="K2MFN7"/>
<dbReference type="PATRIC" id="fig|391937.3.peg.274"/>
<dbReference type="SUPFAM" id="SSF48498">
    <property type="entry name" value="Tetracyclin repressor-like, C-terminal domain"/>
    <property type="match status" value="1"/>
</dbReference>
<evidence type="ECO:0000313" key="7">
    <source>
        <dbReference type="EMBL" id="EKF20976.1"/>
    </source>
</evidence>
<dbReference type="PANTHER" id="PTHR47506:SF1">
    <property type="entry name" value="HTH-TYPE TRANSCRIPTIONAL REGULATOR YJDC"/>
    <property type="match status" value="1"/>
</dbReference>
<dbReference type="InterPro" id="IPR009057">
    <property type="entry name" value="Homeodomain-like_sf"/>
</dbReference>
<accession>K2MFN7</accession>
<evidence type="ECO:0000256" key="2">
    <source>
        <dbReference type="ARBA" id="ARBA00023015"/>
    </source>
</evidence>
<feature type="DNA-binding region" description="H-T-H motif" evidence="5">
    <location>
        <begin position="13"/>
        <end position="32"/>
    </location>
</feature>
<evidence type="ECO:0000313" key="8">
    <source>
        <dbReference type="Proteomes" id="UP000006786"/>
    </source>
</evidence>
<dbReference type="Gene3D" id="1.10.10.60">
    <property type="entry name" value="Homeodomain-like"/>
    <property type="match status" value="1"/>
</dbReference>
<dbReference type="Pfam" id="PF00440">
    <property type="entry name" value="TetR_N"/>
    <property type="match status" value="1"/>
</dbReference>
<protein>
    <submittedName>
        <fullName evidence="7">TetR family transcriptional regulator</fullName>
    </submittedName>
</protein>
<keyword evidence="8" id="KW-1185">Reference proteome</keyword>
<comment type="caution">
    <text evidence="7">The sequence shown here is derived from an EMBL/GenBank/DDBJ whole genome shotgun (WGS) entry which is preliminary data.</text>
</comment>
<dbReference type="SUPFAM" id="SSF46689">
    <property type="entry name" value="Homeodomain-like"/>
    <property type="match status" value="1"/>
</dbReference>
<evidence type="ECO:0000256" key="4">
    <source>
        <dbReference type="ARBA" id="ARBA00023163"/>
    </source>
</evidence>
<keyword evidence="4" id="KW-0804">Transcription</keyword>